<dbReference type="EC" id="6.2.1.-" evidence="1"/>
<dbReference type="GO" id="GO:0016874">
    <property type="term" value="F:ligase activity"/>
    <property type="evidence" value="ECO:0007669"/>
    <property type="project" value="UniProtKB-KW"/>
</dbReference>
<accession>A0ABV2NS80</accession>
<keyword evidence="2" id="KW-1185">Reference proteome</keyword>
<evidence type="ECO:0000313" key="2">
    <source>
        <dbReference type="Proteomes" id="UP001549119"/>
    </source>
</evidence>
<keyword evidence="1" id="KW-0436">Ligase</keyword>
<gene>
    <name evidence="1" type="ORF">ABIC20_006765</name>
</gene>
<organism evidence="1 2">
    <name type="scientific">Methylobacterium radiotolerans</name>
    <dbReference type="NCBI Taxonomy" id="31998"/>
    <lineage>
        <taxon>Bacteria</taxon>
        <taxon>Pseudomonadati</taxon>
        <taxon>Pseudomonadota</taxon>
        <taxon>Alphaproteobacteria</taxon>
        <taxon>Hyphomicrobiales</taxon>
        <taxon>Methylobacteriaceae</taxon>
        <taxon>Methylobacterium</taxon>
    </lineage>
</organism>
<comment type="caution">
    <text evidence="1">The sequence shown here is derived from an EMBL/GenBank/DDBJ whole genome shotgun (WGS) entry which is preliminary data.</text>
</comment>
<name>A0ABV2NS80_9HYPH</name>
<dbReference type="Proteomes" id="UP001549119">
    <property type="component" value="Unassembled WGS sequence"/>
</dbReference>
<proteinExistence type="predicted"/>
<evidence type="ECO:0000313" key="1">
    <source>
        <dbReference type="EMBL" id="MET3869387.1"/>
    </source>
</evidence>
<reference evidence="1 2" key="1">
    <citation type="submission" date="2024-06" db="EMBL/GenBank/DDBJ databases">
        <title>Genomics of switchgrass bacterial isolates.</title>
        <authorList>
            <person name="Shade A."/>
        </authorList>
    </citation>
    <scope>NUCLEOTIDE SEQUENCE [LARGE SCALE GENOMIC DNA]</scope>
    <source>
        <strain evidence="1 2">PvP084</strain>
    </source>
</reference>
<protein>
    <submittedName>
        <fullName evidence="1">Fatty-acyl-CoA synthase</fullName>
        <ecNumber evidence="1">6.2.1.-</ecNumber>
    </submittedName>
</protein>
<sequence>MSVFGVPDSIFGAELCAWIRLRDGETSSEQAVRAS</sequence>
<dbReference type="EMBL" id="JBEPNW010000003">
    <property type="protein sequence ID" value="MET3869387.1"/>
    <property type="molecule type" value="Genomic_DNA"/>
</dbReference>